<keyword evidence="1" id="KW-0808">Transferase</keyword>
<keyword evidence="9" id="KW-1185">Reference proteome</keyword>
<feature type="binding site" evidence="5">
    <location>
        <position position="44"/>
    </location>
    <ligand>
        <name>ATP</name>
        <dbReference type="ChEBI" id="CHEBI:30616"/>
    </ligand>
</feature>
<keyword evidence="3" id="KW-0418">Kinase</keyword>
<dbReference type="InterPro" id="IPR011009">
    <property type="entry name" value="Kinase-like_dom_sf"/>
</dbReference>
<dbReference type="PANTHER" id="PTHR48011">
    <property type="entry name" value="CCR4-NOT TRANSCRIPTIONAL COMPLEX SUBUNIT CAF120-RELATED"/>
    <property type="match status" value="1"/>
</dbReference>
<dbReference type="AlphaFoldDB" id="A0AAV6WPH3"/>
<evidence type="ECO:0000313" key="9">
    <source>
        <dbReference type="Proteomes" id="UP000826271"/>
    </source>
</evidence>
<proteinExistence type="inferred from homology"/>
<evidence type="ECO:0000256" key="5">
    <source>
        <dbReference type="PROSITE-ProRule" id="PRU10141"/>
    </source>
</evidence>
<dbReference type="EMBL" id="WHWC01000015">
    <property type="protein sequence ID" value="KAG8368895.1"/>
    <property type="molecule type" value="Genomic_DNA"/>
</dbReference>
<dbReference type="Gene3D" id="1.10.510.10">
    <property type="entry name" value="Transferase(Phosphotransferase) domain 1"/>
    <property type="match status" value="1"/>
</dbReference>
<evidence type="ECO:0000256" key="2">
    <source>
        <dbReference type="ARBA" id="ARBA00022741"/>
    </source>
</evidence>
<dbReference type="InterPro" id="IPR017441">
    <property type="entry name" value="Protein_kinase_ATP_BS"/>
</dbReference>
<dbReference type="PROSITE" id="PS00107">
    <property type="entry name" value="PROTEIN_KINASE_ATP"/>
    <property type="match status" value="1"/>
</dbReference>
<feature type="domain" description="Protein kinase" evidence="7">
    <location>
        <begin position="15"/>
        <end position="276"/>
    </location>
</feature>
<evidence type="ECO:0000256" key="3">
    <source>
        <dbReference type="ARBA" id="ARBA00022777"/>
    </source>
</evidence>
<keyword evidence="4 5" id="KW-0067">ATP-binding</keyword>
<dbReference type="InterPro" id="IPR008271">
    <property type="entry name" value="Ser/Thr_kinase_AS"/>
</dbReference>
<dbReference type="GO" id="GO:0007165">
    <property type="term" value="P:signal transduction"/>
    <property type="evidence" value="ECO:0007669"/>
    <property type="project" value="TreeGrafter"/>
</dbReference>
<evidence type="ECO:0000313" key="8">
    <source>
        <dbReference type="EMBL" id="KAG8368895.1"/>
    </source>
</evidence>
<protein>
    <recommendedName>
        <fullName evidence="7">Protein kinase domain-containing protein</fullName>
    </recommendedName>
</protein>
<evidence type="ECO:0000259" key="7">
    <source>
        <dbReference type="PROSITE" id="PS50011"/>
    </source>
</evidence>
<evidence type="ECO:0000256" key="4">
    <source>
        <dbReference type="ARBA" id="ARBA00022840"/>
    </source>
</evidence>
<comment type="caution">
    <text evidence="8">The sequence shown here is derived from an EMBL/GenBank/DDBJ whole genome shotgun (WGS) entry which is preliminary data.</text>
</comment>
<dbReference type="PROSITE" id="PS00108">
    <property type="entry name" value="PROTEIN_KINASE_ST"/>
    <property type="match status" value="1"/>
</dbReference>
<reference evidence="8" key="1">
    <citation type="submission" date="2019-10" db="EMBL/GenBank/DDBJ databases">
        <authorList>
            <person name="Zhang R."/>
            <person name="Pan Y."/>
            <person name="Wang J."/>
            <person name="Ma R."/>
            <person name="Yu S."/>
        </authorList>
    </citation>
    <scope>NUCLEOTIDE SEQUENCE</scope>
    <source>
        <strain evidence="8">LA-IB0</strain>
        <tissue evidence="8">Leaf</tissue>
    </source>
</reference>
<dbReference type="PROSITE" id="PS50011">
    <property type="entry name" value="PROTEIN_KINASE_DOM"/>
    <property type="match status" value="1"/>
</dbReference>
<dbReference type="SMART" id="SM00220">
    <property type="entry name" value="S_TKc"/>
    <property type="match status" value="1"/>
</dbReference>
<keyword evidence="6" id="KW-0723">Serine/threonine-protein kinase</keyword>
<dbReference type="GO" id="GO:0004674">
    <property type="term" value="F:protein serine/threonine kinase activity"/>
    <property type="evidence" value="ECO:0007669"/>
    <property type="project" value="UniProtKB-KW"/>
</dbReference>
<sequence length="350" mass="38849">MVRNWRCSSPQPNQWLKGNVIGSGSFGTVHLAIDSATGALFVAKTANSEAGITSLKNEANILENLNCPNIIKCIGKDFSLAEKQYSLFFEYMAGGSLSDLSQKFGGVLNENLIRLYTREILQGLKYLHNNGILHSDIKCKNVLLGSSGNVKLADFGCAKRLSDKKINTKNSSQYWNFIGGTPLWMAPEVLRNERLDFAADIWSLGCTVIEMATGKSPWGGDDSNPTVIMLEIAKGNEVPQFPGNFSPEGLDFLAKCLERDYRKRWTSEKLLEHPFVTGQKASNGNSRNDNALSPTSVLDVASYDSDSNEFVSRISFFTMKFCFQEKNLMPENALEDHLELSDNWITVRSS</sequence>
<name>A0AAV6WPH3_9LAMI</name>
<comment type="similarity">
    <text evidence="6">Belongs to the protein kinase superfamily.</text>
</comment>
<dbReference type="InterPro" id="IPR052751">
    <property type="entry name" value="Plant_MAPKKK"/>
</dbReference>
<evidence type="ECO:0000256" key="1">
    <source>
        <dbReference type="ARBA" id="ARBA00022679"/>
    </source>
</evidence>
<organism evidence="8 9">
    <name type="scientific">Buddleja alternifolia</name>
    <dbReference type="NCBI Taxonomy" id="168488"/>
    <lineage>
        <taxon>Eukaryota</taxon>
        <taxon>Viridiplantae</taxon>
        <taxon>Streptophyta</taxon>
        <taxon>Embryophyta</taxon>
        <taxon>Tracheophyta</taxon>
        <taxon>Spermatophyta</taxon>
        <taxon>Magnoliopsida</taxon>
        <taxon>eudicotyledons</taxon>
        <taxon>Gunneridae</taxon>
        <taxon>Pentapetalae</taxon>
        <taxon>asterids</taxon>
        <taxon>lamiids</taxon>
        <taxon>Lamiales</taxon>
        <taxon>Scrophulariaceae</taxon>
        <taxon>Buddlejeae</taxon>
        <taxon>Buddleja</taxon>
    </lineage>
</organism>
<dbReference type="Proteomes" id="UP000826271">
    <property type="component" value="Unassembled WGS sequence"/>
</dbReference>
<dbReference type="PANTHER" id="PTHR48011:SF5">
    <property type="entry name" value="PROTEIN KINASE DOMAIN-CONTAINING PROTEIN"/>
    <property type="match status" value="1"/>
</dbReference>
<dbReference type="GO" id="GO:0005524">
    <property type="term" value="F:ATP binding"/>
    <property type="evidence" value="ECO:0007669"/>
    <property type="project" value="UniProtKB-UniRule"/>
</dbReference>
<dbReference type="CDD" id="cd06606">
    <property type="entry name" value="STKc_MAPKKK"/>
    <property type="match status" value="1"/>
</dbReference>
<dbReference type="SUPFAM" id="SSF56112">
    <property type="entry name" value="Protein kinase-like (PK-like)"/>
    <property type="match status" value="1"/>
</dbReference>
<evidence type="ECO:0000256" key="6">
    <source>
        <dbReference type="RuleBase" id="RU000304"/>
    </source>
</evidence>
<gene>
    <name evidence="8" type="ORF">BUALT_Bualt15G0094100</name>
</gene>
<dbReference type="Pfam" id="PF00069">
    <property type="entry name" value="Pkinase"/>
    <property type="match status" value="1"/>
</dbReference>
<keyword evidence="2 5" id="KW-0547">Nucleotide-binding</keyword>
<accession>A0AAV6WPH3</accession>
<dbReference type="InterPro" id="IPR000719">
    <property type="entry name" value="Prot_kinase_dom"/>
</dbReference>